<feature type="transmembrane region" description="Helical" evidence="1">
    <location>
        <begin position="255"/>
        <end position="276"/>
    </location>
</feature>
<feature type="transmembrane region" description="Helical" evidence="1">
    <location>
        <begin position="308"/>
        <end position="329"/>
    </location>
</feature>
<feature type="transmembrane region" description="Helical" evidence="1">
    <location>
        <begin position="283"/>
        <end position="302"/>
    </location>
</feature>
<keyword evidence="1" id="KW-0472">Membrane</keyword>
<dbReference type="EMBL" id="JAGYHF010000001">
    <property type="protein sequence ID" value="MBS4076857.1"/>
    <property type="molecule type" value="Genomic_DNA"/>
</dbReference>
<evidence type="ECO:0000256" key="1">
    <source>
        <dbReference type="SAM" id="Phobius"/>
    </source>
</evidence>
<dbReference type="Pfam" id="PF01757">
    <property type="entry name" value="Acyl_transf_3"/>
    <property type="match status" value="1"/>
</dbReference>
<comment type="caution">
    <text evidence="3">The sequence shown here is derived from an EMBL/GenBank/DDBJ whole genome shotgun (WGS) entry which is preliminary data.</text>
</comment>
<dbReference type="InterPro" id="IPR002656">
    <property type="entry name" value="Acyl_transf_3_dom"/>
</dbReference>
<protein>
    <submittedName>
        <fullName evidence="3">Acyltransferase</fullName>
    </submittedName>
</protein>
<dbReference type="InterPro" id="IPR050879">
    <property type="entry name" value="Acyltransferase_3"/>
</dbReference>
<feature type="transmembrane region" description="Helical" evidence="1">
    <location>
        <begin position="213"/>
        <end position="243"/>
    </location>
</feature>
<keyword evidence="1" id="KW-1133">Transmembrane helix</keyword>
<proteinExistence type="predicted"/>
<evidence type="ECO:0000259" key="2">
    <source>
        <dbReference type="Pfam" id="PF01757"/>
    </source>
</evidence>
<evidence type="ECO:0000313" key="4">
    <source>
        <dbReference type="Proteomes" id="UP000676035"/>
    </source>
</evidence>
<keyword evidence="1" id="KW-0812">Transmembrane</keyword>
<feature type="transmembrane region" description="Helical" evidence="1">
    <location>
        <begin position="91"/>
        <end position="110"/>
    </location>
</feature>
<feature type="transmembrane region" description="Helical" evidence="1">
    <location>
        <begin position="155"/>
        <end position="176"/>
    </location>
</feature>
<feature type="domain" description="Acyltransferase 3" evidence="2">
    <location>
        <begin position="16"/>
        <end position="324"/>
    </location>
</feature>
<keyword evidence="4" id="KW-1185">Reference proteome</keyword>
<accession>A0ABS5MS36</accession>
<reference evidence="3 4" key="1">
    <citation type="submission" date="2021-04" db="EMBL/GenBank/DDBJ databases">
        <title>Pseudomonas rustica sp. nov. isolated from raw milk.</title>
        <authorList>
            <person name="Fiedler G."/>
            <person name="Gieschler S."/>
            <person name="Kabisch J."/>
            <person name="Grimmler C."/>
            <person name="Brinks E."/>
            <person name="Wagner N."/>
            <person name="Hetzer B."/>
            <person name="Franz C.M.A.P."/>
            <person name="Boehnlein C."/>
        </authorList>
    </citation>
    <scope>NUCLEOTIDE SEQUENCE [LARGE SCALE GENOMIC DNA]</scope>
    <source>
        <strain evidence="3 4">MBT-4</strain>
    </source>
</reference>
<organism evidence="3 4">
    <name type="scientific">Pseudomonas rustica</name>
    <dbReference type="NCBI Taxonomy" id="2827099"/>
    <lineage>
        <taxon>Bacteria</taxon>
        <taxon>Pseudomonadati</taxon>
        <taxon>Pseudomonadota</taxon>
        <taxon>Gammaproteobacteria</taxon>
        <taxon>Pseudomonadales</taxon>
        <taxon>Pseudomonadaceae</taxon>
        <taxon>Pseudomonas</taxon>
    </lineage>
</organism>
<feature type="transmembrane region" description="Helical" evidence="1">
    <location>
        <begin position="122"/>
        <end position="143"/>
    </location>
</feature>
<dbReference type="PANTHER" id="PTHR23028:SF53">
    <property type="entry name" value="ACYL_TRANSF_3 DOMAIN-CONTAINING PROTEIN"/>
    <property type="match status" value="1"/>
</dbReference>
<evidence type="ECO:0000313" key="3">
    <source>
        <dbReference type="EMBL" id="MBS4076857.1"/>
    </source>
</evidence>
<dbReference type="RefSeq" id="WP_212543740.1">
    <property type="nucleotide sequence ID" value="NZ_JAGYHF010000001.1"/>
</dbReference>
<dbReference type="GO" id="GO:0016746">
    <property type="term" value="F:acyltransferase activity"/>
    <property type="evidence" value="ECO:0007669"/>
    <property type="project" value="UniProtKB-KW"/>
</dbReference>
<sequence length="353" mass="39968">MKNDTLGELFKNKTNNLNLMRLIAALAVIYGHASAVTGKGPADIFLQWVGYKFIGGVAVDVFFVISGYLITQSALSKNGLIYYCASRILRIYPGLIMCVFFTVFILGLSLTKAPDYLHSQQVWEYFFVNISAFNTAYFLPGVFENLHDKAINGSLWSLVVEVRLYIIVLALAVLGVLKKRSVFNFLFFFSIIAGYLNPEFWKFLFLYENHQHVALMFLIGSFCLINKDVIYIGPGVLLLLMFFAASQHGTPSFGVAYTILIPYLVFYLAFAPGFGWFNKFGDYSYGVYLYGWICQQLVVMWLPESTNFSLTILSSLLAFSFAFASWHLVEKPSINCRKYFKPSFSKPALTTEV</sequence>
<gene>
    <name evidence="3" type="ORF">KFS80_00955</name>
</gene>
<keyword evidence="3" id="KW-0808">Transferase</keyword>
<dbReference type="Proteomes" id="UP000676035">
    <property type="component" value="Unassembled WGS sequence"/>
</dbReference>
<feature type="transmembrane region" description="Helical" evidence="1">
    <location>
        <begin position="49"/>
        <end position="70"/>
    </location>
</feature>
<name>A0ABS5MS36_9PSED</name>
<dbReference type="PANTHER" id="PTHR23028">
    <property type="entry name" value="ACETYLTRANSFERASE"/>
    <property type="match status" value="1"/>
</dbReference>
<keyword evidence="3" id="KW-0012">Acyltransferase</keyword>
<feature type="transmembrane region" description="Helical" evidence="1">
    <location>
        <begin position="182"/>
        <end position="201"/>
    </location>
</feature>